<evidence type="ECO:0000313" key="1">
    <source>
        <dbReference type="EMBL" id="AVG46326.1"/>
    </source>
</evidence>
<accession>A0A2L2DJL0</accession>
<organism evidence="1">
    <name type="scientific">Acanthamoeba polyphaga mimivirus</name>
    <name type="common">APMV</name>
    <dbReference type="NCBI Taxonomy" id="212035"/>
    <lineage>
        <taxon>Viruses</taxon>
        <taxon>Varidnaviria</taxon>
        <taxon>Bamfordvirae</taxon>
        <taxon>Nucleocytoviricota</taxon>
        <taxon>Megaviricetes</taxon>
        <taxon>Imitervirales</taxon>
        <taxon>Mimiviridae</taxon>
        <taxon>Megamimivirinae</taxon>
        <taxon>Mimivirus</taxon>
        <taxon>Mimivirus bradfordmassiliense</taxon>
    </lineage>
</organism>
<dbReference type="Gene3D" id="3.30.470.30">
    <property type="entry name" value="DNA ligase/mRNA capping enzyme"/>
    <property type="match status" value="1"/>
</dbReference>
<name>A0A2L2DJL0_MIMIV</name>
<reference evidence="1" key="1">
    <citation type="journal article" date="2017" name="Front. Microbiol.">
        <title>Genome Characterization of the First Mimiviruses of Lineage C Isolated in Brazil.</title>
        <authorList>
            <person name="Assis F.L."/>
            <person name="Franco-Luiz A.P.M."/>
            <person name="Dos Santos R.N."/>
            <person name="Campos F.S."/>
            <person name="Dornas F.P."/>
            <person name="Borato P.V.M."/>
            <person name="Franco A.C."/>
            <person name="Abrahao J.S."/>
            <person name="Colson P."/>
            <person name="Scola B."/>
        </authorList>
    </citation>
    <scope>NUCLEOTIDE SEQUENCE [LARGE SCALE GENOMIC DNA]</scope>
</reference>
<protein>
    <submittedName>
        <fullName evidence="1">mRNA capping enzyme</fullName>
    </submittedName>
</protein>
<dbReference type="EMBL" id="MG602507">
    <property type="protein sequence ID" value="AVG46326.1"/>
    <property type="molecule type" value="Genomic_DNA"/>
</dbReference>
<sequence length="313" mass="37053">MNNSPTPIKNAGLGTREVKNLVLKYLYSSRVDLNLRHEYIKNEKDLDNIRDNDYIVCPRFSGTRSWILFFKSEYDIYYAVNFPKHSQKKKEYINIFPIDVTVSKDFYRGTIMEGIYFTFDDKRYLIVDEVYMLSGQDQMLKPKCDRLDNLTQCFKKSVVGNNRFNLYVSQYYRTDKNNLKEMYEKIKTDPKIQEIIFYPNTYGRKIYSYTIIDLDLQDDITKYSCLIMEKTASSDVFNLYFTNTQNKIGIAYIPDMATSKMCKQWFKDAKTNKLIVKCKLHIAKNKWIPVEVIETDIENVEENESDNSDESND</sequence>
<dbReference type="Proteomes" id="UP000280369">
    <property type="component" value="Segment"/>
</dbReference>
<organismHost>
    <name type="scientific">Acanthamoeba polyphaga</name>
    <name type="common">Amoeba</name>
    <dbReference type="NCBI Taxonomy" id="5757"/>
</organismHost>
<proteinExistence type="predicted"/>